<proteinExistence type="predicted"/>
<reference evidence="3" key="1">
    <citation type="submission" date="2024-06" db="EMBL/GenBank/DDBJ databases">
        <title>Multi-omics analyses provide insights into the biosynthesis of the anticancer antibiotic pleurotin in Hohenbuehelia grisea.</title>
        <authorList>
            <person name="Weaver J.A."/>
            <person name="Alberti F."/>
        </authorList>
    </citation>
    <scope>NUCLEOTIDE SEQUENCE [LARGE SCALE GENOMIC DNA]</scope>
    <source>
        <strain evidence="3">T-177</strain>
    </source>
</reference>
<comment type="caution">
    <text evidence="2">The sequence shown here is derived from an EMBL/GenBank/DDBJ whole genome shotgun (WGS) entry which is preliminary data.</text>
</comment>
<gene>
    <name evidence="2" type="ORF">HGRIS_011968</name>
</gene>
<protein>
    <submittedName>
        <fullName evidence="2">Uncharacterized protein</fullName>
    </submittedName>
</protein>
<evidence type="ECO:0000313" key="3">
    <source>
        <dbReference type="Proteomes" id="UP001556367"/>
    </source>
</evidence>
<organism evidence="2 3">
    <name type="scientific">Hohenbuehelia grisea</name>
    <dbReference type="NCBI Taxonomy" id="104357"/>
    <lineage>
        <taxon>Eukaryota</taxon>
        <taxon>Fungi</taxon>
        <taxon>Dikarya</taxon>
        <taxon>Basidiomycota</taxon>
        <taxon>Agaricomycotina</taxon>
        <taxon>Agaricomycetes</taxon>
        <taxon>Agaricomycetidae</taxon>
        <taxon>Agaricales</taxon>
        <taxon>Pleurotineae</taxon>
        <taxon>Pleurotaceae</taxon>
        <taxon>Hohenbuehelia</taxon>
    </lineage>
</organism>
<feature type="region of interest" description="Disordered" evidence="1">
    <location>
        <begin position="33"/>
        <end position="60"/>
    </location>
</feature>
<accession>A0ABR3JXL2</accession>
<sequence>MLIKRICKHTKDNPSVADDPLTQGLVTYRAGKVRKTSDEKAAKDAVEASKEPTAPTGQVLLEQRVKTDPPPQFRPLVAGIAVPTTNAAYREDLFISYSLPCQLNMLSSVALPTRSSTLNLPRPPPKRCADLSLIEGAYHLHPADTKTGFEELINTYWSGEERKTAPLALLNNFSEKEVKALPPVLLIEGSSRSGRVQVVGKDFYEALKVRVGEDQGRVHKIWGKGHNHLRITLALGTGEGEEWAEETVK</sequence>
<feature type="compositionally biased region" description="Basic and acidic residues" evidence="1">
    <location>
        <begin position="35"/>
        <end position="50"/>
    </location>
</feature>
<evidence type="ECO:0000313" key="2">
    <source>
        <dbReference type="EMBL" id="KAL0960344.1"/>
    </source>
</evidence>
<dbReference type="EMBL" id="JASNQZ010000002">
    <property type="protein sequence ID" value="KAL0960344.1"/>
    <property type="molecule type" value="Genomic_DNA"/>
</dbReference>
<evidence type="ECO:0000256" key="1">
    <source>
        <dbReference type="SAM" id="MobiDB-lite"/>
    </source>
</evidence>
<dbReference type="Proteomes" id="UP001556367">
    <property type="component" value="Unassembled WGS sequence"/>
</dbReference>
<name>A0ABR3JXL2_9AGAR</name>
<keyword evidence="3" id="KW-1185">Reference proteome</keyword>